<dbReference type="Gene3D" id="1.20.144.10">
    <property type="entry name" value="Phosphatidic acid phosphatase type 2/haloperoxidase"/>
    <property type="match status" value="1"/>
</dbReference>
<feature type="transmembrane region" description="Helical" evidence="2">
    <location>
        <begin position="318"/>
        <end position="337"/>
    </location>
</feature>
<dbReference type="InterPro" id="IPR000326">
    <property type="entry name" value="PAP2/HPO"/>
</dbReference>
<dbReference type="Proteomes" id="UP000252345">
    <property type="component" value="Unassembled WGS sequence"/>
</dbReference>
<dbReference type="AlphaFoldDB" id="A0A366KE00"/>
<keyword evidence="2" id="KW-1133">Transmembrane helix</keyword>
<feature type="transmembrane region" description="Helical" evidence="2">
    <location>
        <begin position="357"/>
        <end position="376"/>
    </location>
</feature>
<dbReference type="Pfam" id="PF01569">
    <property type="entry name" value="PAP2"/>
    <property type="match status" value="1"/>
</dbReference>
<sequence length="531" mass="56126">MIVGLLDLFGGLLAALLSLCADRPRNFQRLSALVAEPVVVPIGRPALGTVLHARFLSPPPRGDNIRPQHKPIIHHAPYRRRGGRAGVAVWPTCKRSAILGAWVRGGPGESIEFGAMTDQQVQDWGEGTGTPRKQGYDGGQDPVFPSVGAPDPGLAGLAGGQAFPDPATAVDPTRSSPLGRPGYSPFSPQADDPATLASLQDLQGLARRDDQAAADDPEQLERMDPLTVRPHTSSWIACLALGIAFLLAAAGVWWLGVRTATGQQYDDEVYRNFAGYLARAPWLAAALNPFHSNGFVLPLCVVIAVAGGAVAALRKRWWLLGQLAVFMAICLPTGHLLKRILPRPYLINVESMRANTAPSGHTLLMATVCIVLVCSVPRTWRALCALLGCLLTTAMACSLIFAHWHRPIDVIVSILLAGGLALIMLALTRGSGMDAPGTRASSASVQILSTVMLTAGVLGLLYGCYLVWQMASGLELGESWTFYGAHVSAVVFIASVAAIVFGAVLAMRQVTASPLSKIGLLGAPPTPPDRG</sequence>
<gene>
    <name evidence="4" type="ORF">CRD59_03580</name>
</gene>
<feature type="domain" description="Phosphatidic acid phosphatase type 2/haloperoxidase" evidence="3">
    <location>
        <begin position="318"/>
        <end position="427"/>
    </location>
</feature>
<reference evidence="4 5" key="1">
    <citation type="submission" date="2017-10" db="EMBL/GenBank/DDBJ databases">
        <title>Bifidobacterium xylocopum sp. nov. and Bifidobacterium aemilianum sp. nov., from the carpenter bee (Xylocopa violacea) digestive tract.</title>
        <authorList>
            <person name="Alberoni D."/>
            <person name="Baffoni L."/>
            <person name="Di Gioia D."/>
            <person name="Gaggia F."/>
            <person name="Biavati B."/>
        </authorList>
    </citation>
    <scope>NUCLEOTIDE SEQUENCE [LARGE SCALE GENOMIC DNA]</scope>
    <source>
        <strain evidence="4 5">XV2</strain>
    </source>
</reference>
<feature type="transmembrane region" description="Helical" evidence="2">
    <location>
        <begin position="410"/>
        <end position="427"/>
    </location>
</feature>
<feature type="transmembrane region" description="Helical" evidence="2">
    <location>
        <begin position="447"/>
        <end position="468"/>
    </location>
</feature>
<evidence type="ECO:0000256" key="1">
    <source>
        <dbReference type="SAM" id="MobiDB-lite"/>
    </source>
</evidence>
<feature type="region of interest" description="Disordered" evidence="1">
    <location>
        <begin position="122"/>
        <end position="193"/>
    </location>
</feature>
<feature type="transmembrane region" description="Helical" evidence="2">
    <location>
        <begin position="383"/>
        <end position="404"/>
    </location>
</feature>
<organism evidence="4 5">
    <name type="scientific">Bifidobacterium xylocopae</name>
    <dbReference type="NCBI Taxonomy" id="2493119"/>
    <lineage>
        <taxon>Bacteria</taxon>
        <taxon>Bacillati</taxon>
        <taxon>Actinomycetota</taxon>
        <taxon>Actinomycetes</taxon>
        <taxon>Bifidobacteriales</taxon>
        <taxon>Bifidobacteriaceae</taxon>
        <taxon>Bifidobacterium</taxon>
    </lineage>
</organism>
<dbReference type="InterPro" id="IPR036938">
    <property type="entry name" value="PAP2/HPO_sf"/>
</dbReference>
<dbReference type="CDD" id="cd01610">
    <property type="entry name" value="PAP2_like"/>
    <property type="match status" value="1"/>
</dbReference>
<protein>
    <submittedName>
        <fullName evidence="4">ABC transporter</fullName>
    </submittedName>
</protein>
<dbReference type="SUPFAM" id="SSF48317">
    <property type="entry name" value="Acid phosphatase/Vanadium-dependent haloperoxidase"/>
    <property type="match status" value="1"/>
</dbReference>
<name>A0A366KE00_9BIFI</name>
<comment type="caution">
    <text evidence="4">The sequence shown here is derived from an EMBL/GenBank/DDBJ whole genome shotgun (WGS) entry which is preliminary data.</text>
</comment>
<evidence type="ECO:0000313" key="4">
    <source>
        <dbReference type="EMBL" id="RBP99462.1"/>
    </source>
</evidence>
<feature type="transmembrane region" description="Helical" evidence="2">
    <location>
        <begin position="295"/>
        <end position="313"/>
    </location>
</feature>
<feature type="transmembrane region" description="Helical" evidence="2">
    <location>
        <begin position="480"/>
        <end position="507"/>
    </location>
</feature>
<proteinExistence type="predicted"/>
<feature type="transmembrane region" description="Helical" evidence="2">
    <location>
        <begin position="234"/>
        <end position="257"/>
    </location>
</feature>
<evidence type="ECO:0000313" key="5">
    <source>
        <dbReference type="Proteomes" id="UP000252345"/>
    </source>
</evidence>
<evidence type="ECO:0000256" key="2">
    <source>
        <dbReference type="SAM" id="Phobius"/>
    </source>
</evidence>
<keyword evidence="5" id="KW-1185">Reference proteome</keyword>
<keyword evidence="2" id="KW-0812">Transmembrane</keyword>
<keyword evidence="2" id="KW-0472">Membrane</keyword>
<dbReference type="EMBL" id="PDCH01000005">
    <property type="protein sequence ID" value="RBP99462.1"/>
    <property type="molecule type" value="Genomic_DNA"/>
</dbReference>
<accession>A0A366KE00</accession>
<evidence type="ECO:0000259" key="3">
    <source>
        <dbReference type="Pfam" id="PF01569"/>
    </source>
</evidence>